<dbReference type="AlphaFoldDB" id="A0A9X8VIN4"/>
<proteinExistence type="predicted"/>
<evidence type="ECO:0000313" key="2">
    <source>
        <dbReference type="EMBL" id="TFV07083.1"/>
    </source>
</evidence>
<organism evidence="2">
    <name type="scientific">Serratia marcescens</name>
    <dbReference type="NCBI Taxonomy" id="615"/>
    <lineage>
        <taxon>Bacteria</taxon>
        <taxon>Pseudomonadati</taxon>
        <taxon>Pseudomonadota</taxon>
        <taxon>Gammaproteobacteria</taxon>
        <taxon>Enterobacterales</taxon>
        <taxon>Yersiniaceae</taxon>
        <taxon>Serratia</taxon>
    </lineage>
</organism>
<evidence type="ECO:0000313" key="3">
    <source>
        <dbReference type="Proteomes" id="UP000443014"/>
    </source>
</evidence>
<protein>
    <submittedName>
        <fullName evidence="2">Uncharacterized protein</fullName>
    </submittedName>
</protein>
<comment type="caution">
    <text evidence="2">The sequence shown here is derived from an EMBL/GenBank/DDBJ whole genome shotgun (WGS) entry which is preliminary data.</text>
</comment>
<reference evidence="1 3" key="2">
    <citation type="submission" date="2019-11" db="EMBL/GenBank/DDBJ databases">
        <title>Whole genome sequence of a plant growth promoting strain Serratia marcescens BTL07 isolated from the rhizoplane of Chili (Capsicum annuum).</title>
        <authorList>
            <person name="Dutta S."/>
            <person name="Khatun A."/>
            <person name="Gupta D.R."/>
            <person name="Surovy M.Z."/>
            <person name="Rahman M.M."/>
            <person name="Mahmud N.U."/>
            <person name="Emes R."/>
            <person name="Warry A."/>
            <person name="West H."/>
            <person name="Clarke M.L."/>
            <person name="Islam M.T."/>
        </authorList>
    </citation>
    <scope>NUCLEOTIDE SEQUENCE [LARGE SCALE GENOMIC DNA]</scope>
    <source>
        <strain evidence="1 3">BTL07</strain>
    </source>
</reference>
<gene>
    <name evidence="2" type="ORF">E0L31_10550</name>
    <name evidence="1" type="ORF">GMA22_19555</name>
</gene>
<sequence length="67" mass="7729">MNQHEMEFNSAIRRTDQLISLLMVLEDNVDALEQTEMESLISLAKDLSIRISAWLSDEQKVREANHA</sequence>
<dbReference type="EMBL" id="SPSG01001314">
    <property type="protein sequence ID" value="TFV07083.1"/>
    <property type="molecule type" value="Genomic_DNA"/>
</dbReference>
<accession>A0A9X8VIN4</accession>
<dbReference type="Proteomes" id="UP000443014">
    <property type="component" value="Unassembled WGS sequence"/>
</dbReference>
<reference evidence="2" key="1">
    <citation type="submission" date="2019-03" db="EMBL/GenBank/DDBJ databases">
        <title>Serratia marcescens strain N2 draft genome.</title>
        <authorList>
            <person name="Yassin A."/>
            <person name="El-Kenawy N."/>
            <person name="Youssef N.H."/>
        </authorList>
    </citation>
    <scope>NUCLEOTIDE SEQUENCE [LARGE SCALE GENOMIC DNA]</scope>
    <source>
        <strain evidence="2">N2</strain>
    </source>
</reference>
<name>A0A9X8VIN4_SERMA</name>
<dbReference type="RefSeq" id="WP_156866293.1">
    <property type="nucleotide sequence ID" value="NZ_JAOEGF010000001.1"/>
</dbReference>
<evidence type="ECO:0000313" key="1">
    <source>
        <dbReference type="EMBL" id="MVF05438.1"/>
    </source>
</evidence>
<dbReference type="EMBL" id="WNKC01000004">
    <property type="protein sequence ID" value="MVF05438.1"/>
    <property type="molecule type" value="Genomic_DNA"/>
</dbReference>